<dbReference type="RefSeq" id="XP_014673635.1">
    <property type="nucleotide sequence ID" value="XM_014818149.1"/>
</dbReference>
<organism evidence="12 13">
    <name type="scientific">Priapulus caudatus</name>
    <name type="common">Priapulid worm</name>
    <dbReference type="NCBI Taxonomy" id="37621"/>
    <lineage>
        <taxon>Eukaryota</taxon>
        <taxon>Metazoa</taxon>
        <taxon>Ecdysozoa</taxon>
        <taxon>Scalidophora</taxon>
        <taxon>Priapulida</taxon>
        <taxon>Priapulimorpha</taxon>
        <taxon>Priapulimorphida</taxon>
        <taxon>Priapulidae</taxon>
        <taxon>Priapulus</taxon>
    </lineage>
</organism>
<dbReference type="Proteomes" id="UP000695022">
    <property type="component" value="Unplaced"/>
</dbReference>
<accession>A0ABM1EN64</accession>
<feature type="transmembrane region" description="Helical" evidence="11">
    <location>
        <begin position="204"/>
        <end position="225"/>
    </location>
</feature>
<dbReference type="Pfam" id="PF00153">
    <property type="entry name" value="Mito_carr"/>
    <property type="match status" value="3"/>
</dbReference>
<dbReference type="Gene3D" id="1.50.40.10">
    <property type="entry name" value="Mitochondrial carrier domain"/>
    <property type="match status" value="1"/>
</dbReference>
<keyword evidence="7 9" id="KW-0472">Membrane</keyword>
<comment type="similarity">
    <text evidence="2 10">Belongs to the mitochondrial carrier (TC 2.A.29) family.</text>
</comment>
<evidence type="ECO:0000256" key="2">
    <source>
        <dbReference type="ARBA" id="ARBA00006375"/>
    </source>
</evidence>
<name>A0ABM1EN64_PRICU</name>
<keyword evidence="4 9" id="KW-0812">Transmembrane</keyword>
<feature type="repeat" description="Solcar" evidence="9">
    <location>
        <begin position="204"/>
        <end position="292"/>
    </location>
</feature>
<feature type="transmembrane region" description="Helical" evidence="11">
    <location>
        <begin position="272"/>
        <end position="297"/>
    </location>
</feature>
<feature type="repeat" description="Solcar" evidence="9">
    <location>
        <begin position="7"/>
        <end position="93"/>
    </location>
</feature>
<dbReference type="InterPro" id="IPR018108">
    <property type="entry name" value="MCP_transmembrane"/>
</dbReference>
<evidence type="ECO:0000313" key="13">
    <source>
        <dbReference type="RefSeq" id="XP_014673635.1"/>
    </source>
</evidence>
<dbReference type="InterPro" id="IPR052217">
    <property type="entry name" value="Mito/Peroxisomal_Carrier"/>
</dbReference>
<reference evidence="13" key="1">
    <citation type="submission" date="2025-08" db="UniProtKB">
        <authorList>
            <consortium name="RefSeq"/>
        </authorList>
    </citation>
    <scope>IDENTIFICATION</scope>
</reference>
<keyword evidence="5" id="KW-0677">Repeat</keyword>
<evidence type="ECO:0000313" key="12">
    <source>
        <dbReference type="Proteomes" id="UP000695022"/>
    </source>
</evidence>
<dbReference type="GeneID" id="106813905"/>
<comment type="subcellular location">
    <subcellularLocation>
        <location evidence="1">Peroxisome membrane</location>
        <topology evidence="1">Multi-pass membrane protein</topology>
    </subcellularLocation>
</comment>
<evidence type="ECO:0000256" key="3">
    <source>
        <dbReference type="ARBA" id="ARBA00022448"/>
    </source>
</evidence>
<dbReference type="PROSITE" id="PS50920">
    <property type="entry name" value="SOLCAR"/>
    <property type="match status" value="3"/>
</dbReference>
<evidence type="ECO:0000256" key="6">
    <source>
        <dbReference type="ARBA" id="ARBA00022989"/>
    </source>
</evidence>
<dbReference type="InterPro" id="IPR002067">
    <property type="entry name" value="MCP"/>
</dbReference>
<keyword evidence="8" id="KW-0576">Peroxisome</keyword>
<dbReference type="PANTHER" id="PTHR45939:SF5">
    <property type="entry name" value="PEROXISOMAL MEMBRANE PROTEIN PMP34"/>
    <property type="match status" value="1"/>
</dbReference>
<evidence type="ECO:0000256" key="10">
    <source>
        <dbReference type="RuleBase" id="RU000488"/>
    </source>
</evidence>
<protein>
    <submittedName>
        <fullName evidence="13">Peroxisomal membrane protein PMP34-like</fullName>
    </submittedName>
</protein>
<feature type="repeat" description="Solcar" evidence="9">
    <location>
        <begin position="100"/>
        <end position="194"/>
    </location>
</feature>
<keyword evidence="3 10" id="KW-0813">Transport</keyword>
<evidence type="ECO:0000256" key="1">
    <source>
        <dbReference type="ARBA" id="ARBA00004585"/>
    </source>
</evidence>
<dbReference type="PRINTS" id="PR00926">
    <property type="entry name" value="MITOCARRIER"/>
</dbReference>
<evidence type="ECO:0000256" key="7">
    <source>
        <dbReference type="ARBA" id="ARBA00023136"/>
    </source>
</evidence>
<evidence type="ECO:0000256" key="8">
    <source>
        <dbReference type="ARBA" id="ARBA00023140"/>
    </source>
</evidence>
<evidence type="ECO:0000256" key="9">
    <source>
        <dbReference type="PROSITE-ProRule" id="PRU00282"/>
    </source>
</evidence>
<feature type="transmembrane region" description="Helical" evidence="11">
    <location>
        <begin position="12"/>
        <end position="30"/>
    </location>
</feature>
<dbReference type="InterPro" id="IPR023395">
    <property type="entry name" value="MCP_dom_sf"/>
</dbReference>
<proteinExistence type="inferred from homology"/>
<gene>
    <name evidence="13" type="primary">LOC106813905</name>
</gene>
<dbReference type="PANTHER" id="PTHR45939">
    <property type="entry name" value="PEROXISOMAL MEMBRANE PROTEIN PMP34-RELATED"/>
    <property type="match status" value="1"/>
</dbReference>
<evidence type="ECO:0000256" key="4">
    <source>
        <dbReference type="ARBA" id="ARBA00022692"/>
    </source>
</evidence>
<keyword evidence="12" id="KW-1185">Reference proteome</keyword>
<keyword evidence="6 11" id="KW-1133">Transmembrane helix</keyword>
<feature type="transmembrane region" description="Helical" evidence="11">
    <location>
        <begin position="106"/>
        <end position="126"/>
    </location>
</feature>
<evidence type="ECO:0000256" key="11">
    <source>
        <dbReference type="SAM" id="Phobius"/>
    </source>
</evidence>
<feature type="transmembrane region" description="Helical" evidence="11">
    <location>
        <begin position="64"/>
        <end position="86"/>
    </location>
</feature>
<sequence length="306" mass="33803">MTHLFSYETFVHAVAGATGSGIAMTVFYPLDTVKIRLQVDDGRIPRSIPVLDAIDIAREEGVLALYRGLHSVITSLFTSNFVYFYTFHGLRRVLIPAGERSAVKDLLIGTIAGIVNVVITTPLWTVNTRLQLQGTKLKGGEHRNVSHYSGIVDGLVKIAREEGLAELWRSCPASLLLVCNPAIHFTLYEALKRRLHRRLGVKELSALTYFLLGGLAKCIATTATYPMQFIQSKLRAGQLNTNNSKHSLLMSVLELVRSKGMVGMYKGLEAKLFQTVLTSALMFLCYEEIISFVFALLRVKGAAAVK</sequence>
<evidence type="ECO:0000256" key="5">
    <source>
        <dbReference type="ARBA" id="ARBA00022737"/>
    </source>
</evidence>
<dbReference type="SUPFAM" id="SSF103506">
    <property type="entry name" value="Mitochondrial carrier"/>
    <property type="match status" value="1"/>
</dbReference>